<dbReference type="Proteomes" id="UP000228775">
    <property type="component" value="Unassembled WGS sequence"/>
</dbReference>
<name>A0A2M7AXA7_9BACT</name>
<proteinExistence type="predicted"/>
<sequence length="113" mass="13053">MEIVKEKITITKLKKMAERMFGNMVKAVVDVEKKIMAVDGELHADEQALLLENDSKQENLWGINIYPDKTGEDFIEFDSVINIRPSQQNRSRGVDNPEIKKIILEIINKLIER</sequence>
<organism evidence="1 2">
    <name type="scientific">Candidatus Portnoybacteria bacterium CG06_land_8_20_14_3_00_39_12</name>
    <dbReference type="NCBI Taxonomy" id="1974809"/>
    <lineage>
        <taxon>Bacteria</taxon>
        <taxon>Candidatus Portnoyibacteriota</taxon>
    </lineage>
</organism>
<evidence type="ECO:0000313" key="1">
    <source>
        <dbReference type="EMBL" id="PIU75275.1"/>
    </source>
</evidence>
<accession>A0A2M7AXA7</accession>
<dbReference type="Pfam" id="PF18924">
    <property type="entry name" value="DUF5674"/>
    <property type="match status" value="1"/>
</dbReference>
<dbReference type="InterPro" id="IPR043731">
    <property type="entry name" value="DUF5674"/>
</dbReference>
<comment type="caution">
    <text evidence="1">The sequence shown here is derived from an EMBL/GenBank/DDBJ whole genome shotgun (WGS) entry which is preliminary data.</text>
</comment>
<dbReference type="EMBL" id="PEVY01000036">
    <property type="protein sequence ID" value="PIU75275.1"/>
    <property type="molecule type" value="Genomic_DNA"/>
</dbReference>
<gene>
    <name evidence="1" type="ORF">COS76_01645</name>
</gene>
<dbReference type="AlphaFoldDB" id="A0A2M7AXA7"/>
<evidence type="ECO:0000313" key="2">
    <source>
        <dbReference type="Proteomes" id="UP000228775"/>
    </source>
</evidence>
<protein>
    <submittedName>
        <fullName evidence="1">Uncharacterized protein</fullName>
    </submittedName>
</protein>
<reference evidence="2" key="1">
    <citation type="submission" date="2017-09" db="EMBL/GenBank/DDBJ databases">
        <title>Depth-based differentiation of microbial function through sediment-hosted aquifers and enrichment of novel symbionts in the deep terrestrial subsurface.</title>
        <authorList>
            <person name="Probst A.J."/>
            <person name="Ladd B."/>
            <person name="Jarett J.K."/>
            <person name="Geller-Mcgrath D.E."/>
            <person name="Sieber C.M.K."/>
            <person name="Emerson J.B."/>
            <person name="Anantharaman K."/>
            <person name="Thomas B.C."/>
            <person name="Malmstrom R."/>
            <person name="Stieglmeier M."/>
            <person name="Klingl A."/>
            <person name="Woyke T."/>
            <person name="Ryan C.M."/>
            <person name="Banfield J.F."/>
        </authorList>
    </citation>
    <scope>NUCLEOTIDE SEQUENCE [LARGE SCALE GENOMIC DNA]</scope>
</reference>